<organism evidence="3 4">
    <name type="scientific">Kitasatospora nipponensis</name>
    <dbReference type="NCBI Taxonomy" id="258049"/>
    <lineage>
        <taxon>Bacteria</taxon>
        <taxon>Bacillati</taxon>
        <taxon>Actinomycetota</taxon>
        <taxon>Actinomycetes</taxon>
        <taxon>Kitasatosporales</taxon>
        <taxon>Streptomycetaceae</taxon>
        <taxon>Kitasatospora</taxon>
    </lineage>
</organism>
<dbReference type="EMBL" id="BAAALF010000077">
    <property type="protein sequence ID" value="GAA1246851.1"/>
    <property type="molecule type" value="Genomic_DNA"/>
</dbReference>
<evidence type="ECO:0000256" key="1">
    <source>
        <dbReference type="SAM" id="MobiDB-lite"/>
    </source>
</evidence>
<dbReference type="CDD" id="cd00093">
    <property type="entry name" value="HTH_XRE"/>
    <property type="match status" value="1"/>
</dbReference>
<evidence type="ECO:0000313" key="3">
    <source>
        <dbReference type="EMBL" id="GAA1246851.1"/>
    </source>
</evidence>
<gene>
    <name evidence="3" type="ORF">GCM10009665_42260</name>
</gene>
<accession>A0ABN1WDH3</accession>
<feature type="compositionally biased region" description="Low complexity" evidence="1">
    <location>
        <begin position="221"/>
        <end position="247"/>
    </location>
</feature>
<feature type="region of interest" description="Disordered" evidence="1">
    <location>
        <begin position="221"/>
        <end position="258"/>
    </location>
</feature>
<dbReference type="RefSeq" id="WP_344443406.1">
    <property type="nucleotide sequence ID" value="NZ_BAAALF010000077.1"/>
</dbReference>
<evidence type="ECO:0000259" key="2">
    <source>
        <dbReference type="Pfam" id="PF01381"/>
    </source>
</evidence>
<dbReference type="InterPro" id="IPR001387">
    <property type="entry name" value="Cro/C1-type_HTH"/>
</dbReference>
<dbReference type="InterPro" id="IPR010982">
    <property type="entry name" value="Lambda_DNA-bd_dom_sf"/>
</dbReference>
<evidence type="ECO:0000313" key="4">
    <source>
        <dbReference type="Proteomes" id="UP001500037"/>
    </source>
</evidence>
<dbReference type="Proteomes" id="UP001500037">
    <property type="component" value="Unassembled WGS sequence"/>
</dbReference>
<dbReference type="SUPFAM" id="SSF47413">
    <property type="entry name" value="lambda repressor-like DNA-binding domains"/>
    <property type="match status" value="1"/>
</dbReference>
<name>A0ABN1WDH3_9ACTN</name>
<keyword evidence="4" id="KW-1185">Reference proteome</keyword>
<proteinExistence type="predicted"/>
<comment type="caution">
    <text evidence="3">The sequence shown here is derived from an EMBL/GenBank/DDBJ whole genome shotgun (WGS) entry which is preliminary data.</text>
</comment>
<dbReference type="NCBIfam" id="NF047542">
    <property type="entry name" value="telomere_Tap"/>
    <property type="match status" value="1"/>
</dbReference>
<reference evidence="3 4" key="1">
    <citation type="journal article" date="2019" name="Int. J. Syst. Evol. Microbiol.">
        <title>The Global Catalogue of Microorganisms (GCM) 10K type strain sequencing project: providing services to taxonomists for standard genome sequencing and annotation.</title>
        <authorList>
            <consortium name="The Broad Institute Genomics Platform"/>
            <consortium name="The Broad Institute Genome Sequencing Center for Infectious Disease"/>
            <person name="Wu L."/>
            <person name="Ma J."/>
        </authorList>
    </citation>
    <scope>NUCLEOTIDE SEQUENCE [LARGE SCALE GENOMIC DNA]</scope>
    <source>
        <strain evidence="3 4">JCM 13004</strain>
    </source>
</reference>
<dbReference type="Gene3D" id="1.10.260.40">
    <property type="entry name" value="lambda repressor-like DNA-binding domains"/>
    <property type="match status" value="1"/>
</dbReference>
<feature type="domain" description="HTH cro/C1-type" evidence="2">
    <location>
        <begin position="30"/>
        <end position="65"/>
    </location>
</feature>
<sequence length="827" mass="87516">MTDDLFASIDALLARPRPVEDLPVPAERERLRKLGEYTQEDLAKALKTRRETIVRWEAGTTDPRPPKREVYIRFLATLALQHGTVEPIDWLRRAQAAGLVRPAQETTAQAAPVRQPAPVAVPQPVPQPDPVPETFAVAAVAEQPAPVAMLDQNPDGSLLMGPPLPCVQCGQPSVYRAQNYPMHLGGFCRPAAAAGPEAVGPAVQQPAQIVPVATAAPAAAPRQSAPAAGPASAVSGRASSSRPAASSRARKAPAKKPAAASAGAADWEVAAAARFPSGPLAVLDVAADGKALVAYLADGTQAPTAPTGRTLAAVVEWALEAKFGSPRLHRHGKDGDALVVVTDAALAELGLPPLGRDEKAEYVPRLGRLPESHKQVKALSKAGWLLTQRGLGPWARIYRTPEDGKRVCVQLCVPAWGALASGGWAVPEGLAAPDLARLLGTYATRVITPRGTTAVSGLELVTALRPPTMAVRTESGWTSGPVEGSRHKDAFDAAIPEVPDMHPLAEGRAPGDVLVTEAWDWHRPLTDTEAAAPFAVGLDVNMAFLAAAGRLTLPLSGPVHEMQPAFDKKLPGSWLVDLSHLELDPLLPNPFTADGTAPTGPAWYSTVKVAYAVELGAQVQPTEGWLRHESGPYLDPWHKRLRQAYVDTMAALGVPLDLADRDPLAFLDAMAAIKTGDPAELAVLTAIKQTAKGTIGKLREKPRKGWKPGQRWPALERPTWDPLMRALVIDTATVNLHRKLRRMADDTGLYCFAVLSDCAVFAAPGPGALDALTRPDGTLTTSLRLGVSPGHAKFEGSRPMAEVVEILADGANPARHIKTGGVVSDDE</sequence>
<dbReference type="Pfam" id="PF01381">
    <property type="entry name" value="HTH_3"/>
    <property type="match status" value="1"/>
</dbReference>
<protein>
    <recommendedName>
        <fullName evidence="2">HTH cro/C1-type domain-containing protein</fullName>
    </recommendedName>
</protein>